<evidence type="ECO:0000313" key="1">
    <source>
        <dbReference type="EMBL" id="NMF59389.1"/>
    </source>
</evidence>
<proteinExistence type="predicted"/>
<dbReference type="RefSeq" id="WP_169364175.1">
    <property type="nucleotide sequence ID" value="NZ_JAAVJL010000001.1"/>
</dbReference>
<dbReference type="Proteomes" id="UP000738376">
    <property type="component" value="Unassembled WGS sequence"/>
</dbReference>
<protein>
    <recommendedName>
        <fullName evidence="3">Lipoprotein</fullName>
    </recommendedName>
</protein>
<evidence type="ECO:0000313" key="2">
    <source>
        <dbReference type="Proteomes" id="UP000738376"/>
    </source>
</evidence>
<keyword evidence="2" id="KW-1185">Reference proteome</keyword>
<gene>
    <name evidence="1" type="ORF">HC246_15525</name>
</gene>
<evidence type="ECO:0008006" key="3">
    <source>
        <dbReference type="Google" id="ProtNLM"/>
    </source>
</evidence>
<reference evidence="1 2" key="1">
    <citation type="submission" date="2020-03" db="EMBL/GenBank/DDBJ databases">
        <title>Draft Genome Sequence of 2-Methylisoborneol Producing Pseudanabaena yagii Strain GIHE-NHR1 Isolated from North Han River in South Korea.</title>
        <authorList>
            <person name="Jeong J."/>
        </authorList>
    </citation>
    <scope>NUCLEOTIDE SEQUENCE [LARGE SCALE GENOMIC DNA]</scope>
    <source>
        <strain evidence="1 2">GIHE-NHR1</strain>
    </source>
</reference>
<sequence>MNLKLLRVPFFLVATFLFILLLFRGCGYCFWSEQDIDRNVDVFIKNRNSFNSLVAWDDKKSRSCLKTNNYRSCLPNELNEITKDGFCVSYDPFIVEASPVNFYYVLVYTKQPEDTKKADAYRDEGKIVKEVDRNWTLVRRGFV</sequence>
<comment type="caution">
    <text evidence="1">The sequence shown here is derived from an EMBL/GenBank/DDBJ whole genome shotgun (WGS) entry which is preliminary data.</text>
</comment>
<accession>A0ABX1LTD8</accession>
<organism evidence="1 2">
    <name type="scientific">Pseudanabaena yagii GIHE-NHR1</name>
    <dbReference type="NCBI Taxonomy" id="2722753"/>
    <lineage>
        <taxon>Bacteria</taxon>
        <taxon>Bacillati</taxon>
        <taxon>Cyanobacteriota</taxon>
        <taxon>Cyanophyceae</taxon>
        <taxon>Pseudanabaenales</taxon>
        <taxon>Pseudanabaenaceae</taxon>
        <taxon>Pseudanabaena</taxon>
        <taxon>Pseudanabaena yagii</taxon>
    </lineage>
</organism>
<dbReference type="EMBL" id="JAAVJL010000001">
    <property type="protein sequence ID" value="NMF59389.1"/>
    <property type="molecule type" value="Genomic_DNA"/>
</dbReference>
<name>A0ABX1LTD8_9CYAN</name>